<evidence type="ECO:0000256" key="2">
    <source>
        <dbReference type="ARBA" id="ARBA00019180"/>
    </source>
</evidence>
<evidence type="ECO:0000313" key="6">
    <source>
        <dbReference type="EMBL" id="JAQ04535.1"/>
    </source>
</evidence>
<evidence type="ECO:0000313" key="4">
    <source>
        <dbReference type="EMBL" id="JAG34603.1"/>
    </source>
</evidence>
<organism evidence="4">
    <name type="scientific">Lygus hesperus</name>
    <name type="common">Western plant bug</name>
    <dbReference type="NCBI Taxonomy" id="30085"/>
    <lineage>
        <taxon>Eukaryota</taxon>
        <taxon>Metazoa</taxon>
        <taxon>Ecdysozoa</taxon>
        <taxon>Arthropoda</taxon>
        <taxon>Hexapoda</taxon>
        <taxon>Insecta</taxon>
        <taxon>Pterygota</taxon>
        <taxon>Neoptera</taxon>
        <taxon>Paraneoptera</taxon>
        <taxon>Hemiptera</taxon>
        <taxon>Heteroptera</taxon>
        <taxon>Panheteroptera</taxon>
        <taxon>Cimicomorpha</taxon>
        <taxon>Miridae</taxon>
        <taxon>Mirini</taxon>
        <taxon>Lygus</taxon>
    </lineage>
</organism>
<reference evidence="5" key="3">
    <citation type="submission" date="2014-09" db="EMBL/GenBank/DDBJ databases">
        <authorList>
            <person name="Magalhaes I.L.F."/>
            <person name="Oliveira U."/>
            <person name="Santos F.R."/>
            <person name="Vidigal T.H.D.A."/>
            <person name="Brescovit A.D."/>
            <person name="Santos A.J."/>
        </authorList>
    </citation>
    <scope>NUCLEOTIDE SEQUENCE</scope>
</reference>
<reference evidence="4" key="1">
    <citation type="journal article" date="2014" name="PLoS ONE">
        <title>Transcriptome-Based Identification of ABC Transporters in the Western Tarnished Plant Bug Lygus hesperus.</title>
        <authorList>
            <person name="Hull J.J."/>
            <person name="Chaney K."/>
            <person name="Geib S.M."/>
            <person name="Fabrick J.A."/>
            <person name="Brent C.S."/>
            <person name="Walsh D."/>
            <person name="Lavine L.C."/>
        </authorList>
    </citation>
    <scope>NUCLEOTIDE SEQUENCE</scope>
</reference>
<dbReference type="PANTHER" id="PTHR15069:SF1">
    <property type="entry name" value="PROTEASOME ASSEMBLY CHAPERONE 1"/>
    <property type="match status" value="1"/>
</dbReference>
<dbReference type="EMBL" id="GBRD01012755">
    <property type="protein sequence ID" value="JAG53069.1"/>
    <property type="molecule type" value="Transcribed_RNA"/>
</dbReference>
<accession>A0A0A9YU54</accession>
<protein>
    <recommendedName>
        <fullName evidence="2">Proteasome assembly chaperone 1</fullName>
    </recommendedName>
</protein>
<dbReference type="GO" id="GO:0005783">
    <property type="term" value="C:endoplasmic reticulum"/>
    <property type="evidence" value="ECO:0007669"/>
    <property type="project" value="InterPro"/>
</dbReference>
<keyword evidence="3" id="KW-0143">Chaperone</keyword>
<gene>
    <name evidence="4" type="primary">PSMG1</name>
    <name evidence="6" type="synonym">PSMG1_1</name>
    <name evidence="4" type="ORF">CM83_38111</name>
    <name evidence="6" type="ORF">g.53075</name>
</gene>
<dbReference type="AlphaFoldDB" id="A0A0A9YU54"/>
<evidence type="ECO:0000313" key="5">
    <source>
        <dbReference type="EMBL" id="JAG53069.1"/>
    </source>
</evidence>
<keyword evidence="4" id="KW-0647">Proteasome</keyword>
<dbReference type="Pfam" id="PF16094">
    <property type="entry name" value="PAC1"/>
    <property type="match status" value="1"/>
</dbReference>
<proteinExistence type="inferred from homology"/>
<dbReference type="InterPro" id="IPR016565">
    <property type="entry name" value="Proteasome_assmbl_chp_1"/>
</dbReference>
<dbReference type="PANTHER" id="PTHR15069">
    <property type="entry name" value="PROTEASOME ASSEMBLY CHAPERONE 1"/>
    <property type="match status" value="1"/>
</dbReference>
<evidence type="ECO:0000256" key="1">
    <source>
        <dbReference type="ARBA" id="ARBA00005261"/>
    </source>
</evidence>
<reference evidence="6" key="4">
    <citation type="journal article" date="2016" name="Gigascience">
        <title>De novo construction of an expanded transcriptome assembly for the western tarnished plant bug, Lygus hesperus.</title>
        <authorList>
            <person name="Tassone E.E."/>
            <person name="Geib S.M."/>
            <person name="Hall B."/>
            <person name="Fabrick J.A."/>
            <person name="Brent C.S."/>
            <person name="Hull J.J."/>
        </authorList>
    </citation>
    <scope>NUCLEOTIDE SEQUENCE</scope>
</reference>
<evidence type="ECO:0000256" key="3">
    <source>
        <dbReference type="ARBA" id="ARBA00023186"/>
    </source>
</evidence>
<dbReference type="EMBL" id="GBHO01009001">
    <property type="protein sequence ID" value="JAG34603.1"/>
    <property type="molecule type" value="Transcribed_RNA"/>
</dbReference>
<reference evidence="4" key="2">
    <citation type="submission" date="2014-07" db="EMBL/GenBank/DDBJ databases">
        <authorList>
            <person name="Hull J."/>
        </authorList>
    </citation>
    <scope>NUCLEOTIDE SEQUENCE</scope>
</reference>
<dbReference type="GO" id="GO:0000502">
    <property type="term" value="C:proteasome complex"/>
    <property type="evidence" value="ECO:0007669"/>
    <property type="project" value="UniProtKB-KW"/>
</dbReference>
<comment type="similarity">
    <text evidence="1">Belongs to the PSMG1 family.</text>
</comment>
<dbReference type="GO" id="GO:0080129">
    <property type="term" value="P:proteasome core complex assembly"/>
    <property type="evidence" value="ECO:0007669"/>
    <property type="project" value="TreeGrafter"/>
</dbReference>
<dbReference type="GO" id="GO:0070628">
    <property type="term" value="F:proteasome binding"/>
    <property type="evidence" value="ECO:0007669"/>
    <property type="project" value="TreeGrafter"/>
</dbReference>
<dbReference type="EMBL" id="GDHC01014094">
    <property type="protein sequence ID" value="JAQ04535.1"/>
    <property type="molecule type" value="Transcribed_RNA"/>
</dbReference>
<sequence length="263" mass="28969">MATFFGEVILPSSRVFFDDSDDEEDGSPATHGNSLEVKELVPGSLGAECNVLIISEGNVARGFSDNHLIGEEAQVLAEVQLPLNQQMDTDFPARRKAAEPTLLYKLKNSTYLLDVSSSIDILLSNNLTLSIESVLRSAKKIVVLCNRPTADYRCDSINSLPSAFLRVLKTSSWTDPLDQRTLEQPNFVSGLPASIVSWCEATNKPCVAAICYTDTDKAETVTVSPLHNFFKSSNLSQHLAPIHGPVSYKRRNNVTREESNMYL</sequence>
<name>A0A0A9YU54_LYGHE</name>